<reference evidence="4 5" key="1">
    <citation type="journal article" date="2021" name="Int. J. Syst. Evol. Microbiol.">
        <title>Reticulibacter mediterranei gen. nov., sp. nov., within the new family Reticulibacteraceae fam. nov., and Ktedonospora formicarum gen. nov., sp. nov., Ktedonobacter robiniae sp. nov., Dictyobacter formicarum sp. nov. and Dictyobacter arantiisoli sp. nov., belonging to the class Ktedonobacteria.</title>
        <authorList>
            <person name="Yabe S."/>
            <person name="Zheng Y."/>
            <person name="Wang C.M."/>
            <person name="Sakai Y."/>
            <person name="Abe K."/>
            <person name="Yokota A."/>
            <person name="Donadio S."/>
            <person name="Cavaletti L."/>
            <person name="Monciardini P."/>
        </authorList>
    </citation>
    <scope>NUCLEOTIDE SEQUENCE [LARGE SCALE GENOMIC DNA]</scope>
    <source>
        <strain evidence="4 5">SOSP1-30</strain>
    </source>
</reference>
<dbReference type="Pfam" id="PF00400">
    <property type="entry name" value="WD40"/>
    <property type="match status" value="2"/>
</dbReference>
<dbReference type="InterPro" id="IPR020472">
    <property type="entry name" value="WD40_PAC1"/>
</dbReference>
<feature type="repeat" description="WD" evidence="3">
    <location>
        <begin position="42"/>
        <end position="83"/>
    </location>
</feature>
<protein>
    <recommendedName>
        <fullName evidence="6">Anaphase-promoting complex subunit 4 WD40 domain-containing protein</fullName>
    </recommendedName>
</protein>
<evidence type="ECO:0000256" key="1">
    <source>
        <dbReference type="ARBA" id="ARBA00022574"/>
    </source>
</evidence>
<gene>
    <name evidence="4" type="ORF">KSB_68110</name>
</gene>
<evidence type="ECO:0008006" key="6">
    <source>
        <dbReference type="Google" id="ProtNLM"/>
    </source>
</evidence>
<dbReference type="PROSITE" id="PS50082">
    <property type="entry name" value="WD_REPEATS_2"/>
    <property type="match status" value="2"/>
</dbReference>
<name>A0ABQ3V033_9CHLR</name>
<organism evidence="4 5">
    <name type="scientific">Ktedonobacter robiniae</name>
    <dbReference type="NCBI Taxonomy" id="2778365"/>
    <lineage>
        <taxon>Bacteria</taxon>
        <taxon>Bacillati</taxon>
        <taxon>Chloroflexota</taxon>
        <taxon>Ktedonobacteria</taxon>
        <taxon>Ktedonobacterales</taxon>
        <taxon>Ktedonobacteraceae</taxon>
        <taxon>Ktedonobacter</taxon>
    </lineage>
</organism>
<sequence length="117" mass="12421">MGFSGSIALSSDGHTLASGYTHQMIDIWDIRDTSFGQPLCTLSGHTGPVRTVAFSPDGRILASGSRDTTIKVWDLSNGRLVQTIGQGSIVSIVILGQNNSLLISGCDDGTVKTWIRN</sequence>
<evidence type="ECO:0000256" key="3">
    <source>
        <dbReference type="PROSITE-ProRule" id="PRU00221"/>
    </source>
</evidence>
<dbReference type="SMART" id="SM00320">
    <property type="entry name" value="WD40"/>
    <property type="match status" value="2"/>
</dbReference>
<dbReference type="InterPro" id="IPR036322">
    <property type="entry name" value="WD40_repeat_dom_sf"/>
</dbReference>
<dbReference type="PRINTS" id="PR00320">
    <property type="entry name" value="GPROTEINBRPT"/>
</dbReference>
<evidence type="ECO:0000256" key="2">
    <source>
        <dbReference type="ARBA" id="ARBA00022737"/>
    </source>
</evidence>
<dbReference type="InterPro" id="IPR045183">
    <property type="entry name" value="Ebi-like"/>
</dbReference>
<dbReference type="InterPro" id="IPR019775">
    <property type="entry name" value="WD40_repeat_CS"/>
</dbReference>
<dbReference type="PANTHER" id="PTHR22846">
    <property type="entry name" value="WD40 REPEAT PROTEIN"/>
    <property type="match status" value="1"/>
</dbReference>
<dbReference type="Proteomes" id="UP000654345">
    <property type="component" value="Unassembled WGS sequence"/>
</dbReference>
<dbReference type="SUPFAM" id="SSF50978">
    <property type="entry name" value="WD40 repeat-like"/>
    <property type="match status" value="1"/>
</dbReference>
<keyword evidence="2" id="KW-0677">Repeat</keyword>
<comment type="caution">
    <text evidence="4">The sequence shown here is derived from an EMBL/GenBank/DDBJ whole genome shotgun (WGS) entry which is preliminary data.</text>
</comment>
<dbReference type="InterPro" id="IPR015943">
    <property type="entry name" value="WD40/YVTN_repeat-like_dom_sf"/>
</dbReference>
<dbReference type="Gene3D" id="2.130.10.10">
    <property type="entry name" value="YVTN repeat-like/Quinoprotein amine dehydrogenase"/>
    <property type="match status" value="1"/>
</dbReference>
<accession>A0ABQ3V033</accession>
<evidence type="ECO:0000313" key="4">
    <source>
        <dbReference type="EMBL" id="GHO58336.1"/>
    </source>
</evidence>
<feature type="repeat" description="WD" evidence="3">
    <location>
        <begin position="83"/>
        <end position="117"/>
    </location>
</feature>
<dbReference type="InterPro" id="IPR001680">
    <property type="entry name" value="WD40_rpt"/>
</dbReference>
<dbReference type="EMBL" id="BNJG01000003">
    <property type="protein sequence ID" value="GHO58336.1"/>
    <property type="molecule type" value="Genomic_DNA"/>
</dbReference>
<dbReference type="PROSITE" id="PS50294">
    <property type="entry name" value="WD_REPEATS_REGION"/>
    <property type="match status" value="2"/>
</dbReference>
<dbReference type="PANTHER" id="PTHR22846:SF2">
    <property type="entry name" value="F-BOX-LIKE_WD REPEAT-CONTAINING PROTEIN EBI"/>
    <property type="match status" value="1"/>
</dbReference>
<evidence type="ECO:0000313" key="5">
    <source>
        <dbReference type="Proteomes" id="UP000654345"/>
    </source>
</evidence>
<keyword evidence="1 3" id="KW-0853">WD repeat</keyword>
<keyword evidence="5" id="KW-1185">Reference proteome</keyword>
<proteinExistence type="predicted"/>
<dbReference type="PROSITE" id="PS00678">
    <property type="entry name" value="WD_REPEATS_1"/>
    <property type="match status" value="1"/>
</dbReference>